<reference evidence="8 9" key="1">
    <citation type="submission" date="2018-06" db="EMBL/GenBank/DDBJ databases">
        <authorList>
            <consortium name="Pathogen Informatics"/>
            <person name="Doyle S."/>
        </authorList>
    </citation>
    <scope>NUCLEOTIDE SEQUENCE [LARGE SCALE GENOMIC DNA]</scope>
    <source>
        <strain evidence="8 9">NCTC11978</strain>
    </source>
</reference>
<dbReference type="InterPro" id="IPR036874">
    <property type="entry name" value="Carbonic_anhydrase_sf"/>
</dbReference>
<dbReference type="SUPFAM" id="SSF53056">
    <property type="entry name" value="beta-carbonic anhydrase, cab"/>
    <property type="match status" value="1"/>
</dbReference>
<feature type="binding site" evidence="7">
    <location>
        <position position="96"/>
    </location>
    <ligand>
        <name>Zn(2+)</name>
        <dbReference type="ChEBI" id="CHEBI:29105"/>
    </ligand>
</feature>
<dbReference type="GO" id="GO:0008270">
    <property type="term" value="F:zinc ion binding"/>
    <property type="evidence" value="ECO:0007669"/>
    <property type="project" value="InterPro"/>
</dbReference>
<comment type="catalytic activity">
    <reaction evidence="6">
        <text>hydrogencarbonate + H(+) = CO2 + H2O</text>
        <dbReference type="Rhea" id="RHEA:10748"/>
        <dbReference type="ChEBI" id="CHEBI:15377"/>
        <dbReference type="ChEBI" id="CHEBI:15378"/>
        <dbReference type="ChEBI" id="CHEBI:16526"/>
        <dbReference type="ChEBI" id="CHEBI:17544"/>
        <dbReference type="EC" id="4.2.1.1"/>
    </reaction>
</comment>
<evidence type="ECO:0000256" key="4">
    <source>
        <dbReference type="ARBA" id="ARBA00022833"/>
    </source>
</evidence>
<feature type="binding site" evidence="7">
    <location>
        <position position="99"/>
    </location>
    <ligand>
        <name>Zn(2+)</name>
        <dbReference type="ChEBI" id="CHEBI:29105"/>
    </ligand>
</feature>
<evidence type="ECO:0000256" key="3">
    <source>
        <dbReference type="ARBA" id="ARBA00022723"/>
    </source>
</evidence>
<dbReference type="GO" id="GO:0015976">
    <property type="term" value="P:carbon utilization"/>
    <property type="evidence" value="ECO:0007669"/>
    <property type="project" value="InterPro"/>
</dbReference>
<evidence type="ECO:0000313" key="9">
    <source>
        <dbReference type="Proteomes" id="UP000254033"/>
    </source>
</evidence>
<feature type="binding site" evidence="7">
    <location>
        <position position="42"/>
    </location>
    <ligand>
        <name>Zn(2+)</name>
        <dbReference type="ChEBI" id="CHEBI:29105"/>
    </ligand>
</feature>
<proteinExistence type="inferred from homology"/>
<evidence type="ECO:0000256" key="5">
    <source>
        <dbReference type="ARBA" id="ARBA00023239"/>
    </source>
</evidence>
<keyword evidence="4 7" id="KW-0862">Zinc</keyword>
<evidence type="ECO:0000256" key="1">
    <source>
        <dbReference type="ARBA" id="ARBA00006217"/>
    </source>
</evidence>
<comment type="similarity">
    <text evidence="1">Belongs to the beta-class carbonic anhydrase family.</text>
</comment>
<dbReference type="PROSITE" id="PS00705">
    <property type="entry name" value="PROK_CO2_ANHYDRASE_2"/>
    <property type="match status" value="1"/>
</dbReference>
<evidence type="ECO:0000256" key="7">
    <source>
        <dbReference type="PIRSR" id="PIRSR601765-1"/>
    </source>
</evidence>
<dbReference type="RefSeq" id="WP_115175962.1">
    <property type="nucleotide sequence ID" value="NZ_UGNY01000001.1"/>
</dbReference>
<dbReference type="PANTHER" id="PTHR11002:SF76">
    <property type="entry name" value="CARBONIC ANHYDRASE"/>
    <property type="match status" value="1"/>
</dbReference>
<dbReference type="InterPro" id="IPR001765">
    <property type="entry name" value="Carbonic_anhydrase"/>
</dbReference>
<feature type="binding site" evidence="7">
    <location>
        <position position="40"/>
    </location>
    <ligand>
        <name>Zn(2+)</name>
        <dbReference type="ChEBI" id="CHEBI:29105"/>
    </ligand>
</feature>
<protein>
    <recommendedName>
        <fullName evidence="2">carbonic anhydrase</fullName>
        <ecNumber evidence="2">4.2.1.1</ecNumber>
    </recommendedName>
</protein>
<keyword evidence="5 8" id="KW-0456">Lyase</keyword>
<evidence type="ECO:0000313" key="8">
    <source>
        <dbReference type="EMBL" id="STX39537.1"/>
    </source>
</evidence>
<dbReference type="PANTHER" id="PTHR11002">
    <property type="entry name" value="CARBONIC ANHYDRASE"/>
    <property type="match status" value="1"/>
</dbReference>
<dbReference type="Pfam" id="PF00484">
    <property type="entry name" value="Pro_CA"/>
    <property type="match status" value="1"/>
</dbReference>
<accession>A0A378IWE0</accession>
<dbReference type="GO" id="GO:0004089">
    <property type="term" value="F:carbonate dehydratase activity"/>
    <property type="evidence" value="ECO:0007669"/>
    <property type="project" value="UniProtKB-EC"/>
</dbReference>
<dbReference type="InterPro" id="IPR015892">
    <property type="entry name" value="Carbonic_anhydrase_CS"/>
</dbReference>
<comment type="cofactor">
    <cofactor evidence="7">
        <name>Zn(2+)</name>
        <dbReference type="ChEBI" id="CHEBI:29105"/>
    </cofactor>
    <text evidence="7">Binds 1 zinc ion per subunit.</text>
</comment>
<organism evidence="8 9">
    <name type="scientific">Legionella feeleii</name>
    <dbReference type="NCBI Taxonomy" id="453"/>
    <lineage>
        <taxon>Bacteria</taxon>
        <taxon>Pseudomonadati</taxon>
        <taxon>Pseudomonadota</taxon>
        <taxon>Gammaproteobacteria</taxon>
        <taxon>Legionellales</taxon>
        <taxon>Legionellaceae</taxon>
        <taxon>Legionella</taxon>
    </lineage>
</organism>
<dbReference type="EC" id="4.2.1.1" evidence="2"/>
<gene>
    <name evidence="8" type="primary">cynT_3</name>
    <name evidence="8" type="ORF">NCTC11978_02740</name>
</gene>
<dbReference type="SMART" id="SM00947">
    <property type="entry name" value="Pro_CA"/>
    <property type="match status" value="1"/>
</dbReference>
<dbReference type="AlphaFoldDB" id="A0A378IWE0"/>
<sequence length="346" mass="39130">MLIKLMRHIRQFQTKPHEGILTILKRLSDVQFPETLLITCIDSRIGLITQSQPGELLVHRNAGNIVPAYPNESSEAATIEYALKVLKVKDIIICGHSDCGAVKGLLSPTIKTDLPSVASWVSHSHSVLEEIGTETNKDDFALKVQIAIRKNVLAQIEHLKTYPHVAEKLASKQLTIHGWVYHFETGEVSIYEPKQNDFVKLETALQFAIEERRNRIVKTIAMNYLAQFTHPQTASDYRALMHLFSLLEKDLTPIWGRIKGQVLHSLWTELGELYDGPKDPDFRMMAKLGVQVKLDNLKDFQKNIQESAGYHQYCSQLIRHTLFGGSVPLPKLPIVISHNLYGPPSM</sequence>
<keyword evidence="3 7" id="KW-0479">Metal-binding</keyword>
<dbReference type="EMBL" id="UGNY01000001">
    <property type="protein sequence ID" value="STX39537.1"/>
    <property type="molecule type" value="Genomic_DNA"/>
</dbReference>
<evidence type="ECO:0000256" key="6">
    <source>
        <dbReference type="ARBA" id="ARBA00048348"/>
    </source>
</evidence>
<name>A0A378IWE0_9GAMM</name>
<dbReference type="Gene3D" id="3.40.1050.10">
    <property type="entry name" value="Carbonic anhydrase"/>
    <property type="match status" value="1"/>
</dbReference>
<evidence type="ECO:0000256" key="2">
    <source>
        <dbReference type="ARBA" id="ARBA00012925"/>
    </source>
</evidence>
<dbReference type="Proteomes" id="UP000254033">
    <property type="component" value="Unassembled WGS sequence"/>
</dbReference>